<evidence type="ECO:0000313" key="3">
    <source>
        <dbReference type="EMBL" id="CAF4433548.1"/>
    </source>
</evidence>
<feature type="transmembrane region" description="Helical" evidence="2">
    <location>
        <begin position="16"/>
        <end position="40"/>
    </location>
</feature>
<name>A0A820R8E4_9BILA</name>
<keyword evidence="2" id="KW-1133">Transmembrane helix</keyword>
<keyword evidence="2" id="KW-0472">Membrane</keyword>
<evidence type="ECO:0000256" key="2">
    <source>
        <dbReference type="SAM" id="Phobius"/>
    </source>
</evidence>
<proteinExistence type="predicted"/>
<comment type="caution">
    <text evidence="3">The sequence shown here is derived from an EMBL/GenBank/DDBJ whole genome shotgun (WGS) entry which is preliminary data.</text>
</comment>
<organism evidence="3 4">
    <name type="scientific">Adineta steineri</name>
    <dbReference type="NCBI Taxonomy" id="433720"/>
    <lineage>
        <taxon>Eukaryota</taxon>
        <taxon>Metazoa</taxon>
        <taxon>Spiralia</taxon>
        <taxon>Gnathifera</taxon>
        <taxon>Rotifera</taxon>
        <taxon>Eurotatoria</taxon>
        <taxon>Bdelloidea</taxon>
        <taxon>Adinetida</taxon>
        <taxon>Adinetidae</taxon>
        <taxon>Adineta</taxon>
    </lineage>
</organism>
<gene>
    <name evidence="3" type="ORF">OKA104_LOCUS53217</name>
</gene>
<dbReference type="Proteomes" id="UP000663881">
    <property type="component" value="Unassembled WGS sequence"/>
</dbReference>
<feature type="non-terminal residue" evidence="3">
    <location>
        <position position="101"/>
    </location>
</feature>
<protein>
    <submittedName>
        <fullName evidence="3">Uncharacterized protein</fullName>
    </submittedName>
</protein>
<dbReference type="EMBL" id="CAJOAY010032639">
    <property type="protein sequence ID" value="CAF4433548.1"/>
    <property type="molecule type" value="Genomic_DNA"/>
</dbReference>
<evidence type="ECO:0000313" key="4">
    <source>
        <dbReference type="Proteomes" id="UP000663881"/>
    </source>
</evidence>
<evidence type="ECO:0000256" key="1">
    <source>
        <dbReference type="SAM" id="MobiDB-lite"/>
    </source>
</evidence>
<feature type="region of interest" description="Disordered" evidence="1">
    <location>
        <begin position="81"/>
        <end position="101"/>
    </location>
</feature>
<dbReference type="AlphaFoldDB" id="A0A820R8E4"/>
<keyword evidence="2" id="KW-0812">Transmembrane</keyword>
<sequence length="101" mass="10591">MPEKKTVTVQTGTSTLTLLLVAIAGGIVAVSLQPLILLAYSHFGLQIIPTSYSQSPDTIPFEQVSTSLPLTTTVEPAITTMEQEMTTSTTTASTPPPSTTP</sequence>
<reference evidence="3" key="1">
    <citation type="submission" date="2021-02" db="EMBL/GenBank/DDBJ databases">
        <authorList>
            <person name="Nowell W R."/>
        </authorList>
    </citation>
    <scope>NUCLEOTIDE SEQUENCE</scope>
</reference>
<accession>A0A820R8E4</accession>